<evidence type="ECO:0000313" key="3">
    <source>
        <dbReference type="EMBL" id="TYJ52880.1"/>
    </source>
</evidence>
<dbReference type="Pfam" id="PF00085">
    <property type="entry name" value="Thioredoxin"/>
    <property type="match status" value="1"/>
</dbReference>
<feature type="domain" description="Thioredoxin" evidence="2">
    <location>
        <begin position="7"/>
        <end position="82"/>
    </location>
</feature>
<sequence length="84" mass="9487">MSNFTEVASPEHFQELLSKDLNRVSVLNFWAPWAEPCAAFNKAVEQEAKQFPSALFLNIEAENLADISESFDIEAVPSFLLLRI</sequence>
<keyword evidence="4" id="KW-1185">Reference proteome</keyword>
<dbReference type="AlphaFoldDB" id="A0A5D3AS41"/>
<dbReference type="InterPro" id="IPR036249">
    <property type="entry name" value="Thioredoxin-like_sf"/>
</dbReference>
<accession>A0A5D3AS41</accession>
<organism evidence="3 4">
    <name type="scientific">Cryptococcus floricola</name>
    <dbReference type="NCBI Taxonomy" id="2591691"/>
    <lineage>
        <taxon>Eukaryota</taxon>
        <taxon>Fungi</taxon>
        <taxon>Dikarya</taxon>
        <taxon>Basidiomycota</taxon>
        <taxon>Agaricomycotina</taxon>
        <taxon>Tremellomycetes</taxon>
        <taxon>Tremellales</taxon>
        <taxon>Cryptococcaceae</taxon>
        <taxon>Cryptococcus</taxon>
    </lineage>
</organism>
<dbReference type="EMBL" id="NIDF01000112">
    <property type="protein sequence ID" value="TYJ52880.1"/>
    <property type="molecule type" value="Genomic_DNA"/>
</dbReference>
<dbReference type="SUPFAM" id="SSF52833">
    <property type="entry name" value="Thioredoxin-like"/>
    <property type="match status" value="1"/>
</dbReference>
<proteinExistence type="inferred from homology"/>
<gene>
    <name evidence="3" type="ORF">B9479_006515</name>
</gene>
<comment type="caution">
    <text evidence="3">The sequence shown here is derived from an EMBL/GenBank/DDBJ whole genome shotgun (WGS) entry which is preliminary data.</text>
</comment>
<dbReference type="Proteomes" id="UP000322245">
    <property type="component" value="Unassembled WGS sequence"/>
</dbReference>
<evidence type="ECO:0000313" key="4">
    <source>
        <dbReference type="Proteomes" id="UP000322245"/>
    </source>
</evidence>
<comment type="similarity">
    <text evidence="1">Belongs to the thioredoxin family.</text>
</comment>
<reference evidence="3 4" key="1">
    <citation type="submission" date="2017-05" db="EMBL/GenBank/DDBJ databases">
        <title>The Genome Sequence of Tsuchiyaea wingfieldii DSM 27421.</title>
        <authorList>
            <person name="Cuomo C."/>
            <person name="Passer A."/>
            <person name="Billmyre B."/>
            <person name="Heitman J."/>
        </authorList>
    </citation>
    <scope>NUCLEOTIDE SEQUENCE [LARGE SCALE GENOMIC DNA]</scope>
    <source>
        <strain evidence="3 4">DSM 27421</strain>
    </source>
</reference>
<dbReference type="PANTHER" id="PTHR43601">
    <property type="entry name" value="THIOREDOXIN, MITOCHONDRIAL"/>
    <property type="match status" value="1"/>
</dbReference>
<protein>
    <recommendedName>
        <fullName evidence="2">Thioredoxin domain-containing protein</fullName>
    </recommendedName>
</protein>
<evidence type="ECO:0000259" key="2">
    <source>
        <dbReference type="Pfam" id="PF00085"/>
    </source>
</evidence>
<dbReference type="PANTHER" id="PTHR43601:SF3">
    <property type="entry name" value="THIOREDOXIN, MITOCHONDRIAL"/>
    <property type="match status" value="1"/>
</dbReference>
<dbReference type="InterPro" id="IPR013766">
    <property type="entry name" value="Thioredoxin_domain"/>
</dbReference>
<dbReference type="Gene3D" id="3.40.30.10">
    <property type="entry name" value="Glutaredoxin"/>
    <property type="match status" value="1"/>
</dbReference>
<name>A0A5D3AS41_9TREE</name>
<dbReference type="GO" id="GO:0045454">
    <property type="term" value="P:cell redox homeostasis"/>
    <property type="evidence" value="ECO:0007669"/>
    <property type="project" value="TreeGrafter"/>
</dbReference>
<evidence type="ECO:0000256" key="1">
    <source>
        <dbReference type="ARBA" id="ARBA00008987"/>
    </source>
</evidence>